<keyword evidence="9" id="KW-1185">Reference proteome</keyword>
<keyword evidence="3" id="KW-0328">Glycosyltransferase</keyword>
<dbReference type="PANTHER" id="PTHR43646:SF2">
    <property type="entry name" value="GLYCOSYLTRANSFERASE 2-LIKE DOMAIN-CONTAINING PROTEIN"/>
    <property type="match status" value="1"/>
</dbReference>
<feature type="region of interest" description="Disordered" evidence="6">
    <location>
        <begin position="373"/>
        <end position="467"/>
    </location>
</feature>
<gene>
    <name evidence="8" type="ORF">BL253_01335</name>
</gene>
<accession>A0A1V2IKH0</accession>
<evidence type="ECO:0000256" key="6">
    <source>
        <dbReference type="SAM" id="MobiDB-lite"/>
    </source>
</evidence>
<keyword evidence="2" id="KW-1003">Cell membrane</keyword>
<keyword evidence="7" id="KW-1133">Transmembrane helix</keyword>
<dbReference type="Proteomes" id="UP000188929">
    <property type="component" value="Unassembled WGS sequence"/>
</dbReference>
<dbReference type="Pfam" id="PF13641">
    <property type="entry name" value="Glyco_tranf_2_3"/>
    <property type="match status" value="1"/>
</dbReference>
<organism evidence="8 9">
    <name type="scientific">Pseudofrankia asymbiotica</name>
    <dbReference type="NCBI Taxonomy" id="1834516"/>
    <lineage>
        <taxon>Bacteria</taxon>
        <taxon>Bacillati</taxon>
        <taxon>Actinomycetota</taxon>
        <taxon>Actinomycetes</taxon>
        <taxon>Frankiales</taxon>
        <taxon>Frankiaceae</taxon>
        <taxon>Pseudofrankia</taxon>
    </lineage>
</organism>
<dbReference type="SUPFAM" id="SSF53448">
    <property type="entry name" value="Nucleotide-diphospho-sugar transferases"/>
    <property type="match status" value="1"/>
</dbReference>
<dbReference type="GO" id="GO:0005886">
    <property type="term" value="C:plasma membrane"/>
    <property type="evidence" value="ECO:0007669"/>
    <property type="project" value="UniProtKB-SubCell"/>
</dbReference>
<sequence>MAGVRALGRGATVALLGVTTLYGHVLYPVYIGLKSRGLTPVTPTDPDEWPSVSVVVAAYREAAVIGTKLDELLAADYPGPMEIIVVADDEDTATAARRAGVRVLSSGERLGKARAVNRGVSAATNDIVLLTDANASLAPGAMRAGMRHFGDPTVGAVAGEKQVDDPQGAQGFYWKFESWLKRCESATGATIGVVGEFLAFRREAFRQLPGDTAVDDAWLALDVLESGLRVIYEPEAYSIETSSPTYAEEWERRTRIVAGNLDMMWRRRAAMTPGALLVTPQLWGHRVVRSSFGPMAHVALVAMSVPAARHSWAARLFLAGNLVGAGSAGALAVGRTPPGPTRLAAQVFFLQAVALGGVRRFLAHDRPAVWPKPERLAPAATPALTTPGERPAPGGGAAPAARGALDAGEPVIGPEAAATGPILLPPGFGSGRIYDPKAIEQDEYGDGFGSTQSQQSQGQARTYGPAQ</sequence>
<evidence type="ECO:0000256" key="5">
    <source>
        <dbReference type="ARBA" id="ARBA00023136"/>
    </source>
</evidence>
<dbReference type="Gene3D" id="3.90.550.10">
    <property type="entry name" value="Spore Coat Polysaccharide Biosynthesis Protein SpsA, Chain A"/>
    <property type="match status" value="1"/>
</dbReference>
<protein>
    <submittedName>
        <fullName evidence="8">Glycosyl transferase</fullName>
    </submittedName>
</protein>
<dbReference type="AlphaFoldDB" id="A0A1V2IKH0"/>
<dbReference type="PANTHER" id="PTHR43646">
    <property type="entry name" value="GLYCOSYLTRANSFERASE"/>
    <property type="match status" value="1"/>
</dbReference>
<evidence type="ECO:0000256" key="2">
    <source>
        <dbReference type="ARBA" id="ARBA00022475"/>
    </source>
</evidence>
<dbReference type="RefSeq" id="WP_076812664.1">
    <property type="nucleotide sequence ID" value="NZ_MOMC01000003.1"/>
</dbReference>
<proteinExistence type="predicted"/>
<dbReference type="GO" id="GO:0016757">
    <property type="term" value="F:glycosyltransferase activity"/>
    <property type="evidence" value="ECO:0007669"/>
    <property type="project" value="UniProtKB-KW"/>
</dbReference>
<evidence type="ECO:0000313" key="9">
    <source>
        <dbReference type="Proteomes" id="UP000188929"/>
    </source>
</evidence>
<keyword evidence="4 8" id="KW-0808">Transferase</keyword>
<dbReference type="EMBL" id="MOMC01000003">
    <property type="protein sequence ID" value="ONH33683.1"/>
    <property type="molecule type" value="Genomic_DNA"/>
</dbReference>
<feature type="compositionally biased region" description="Low complexity" evidence="6">
    <location>
        <begin position="449"/>
        <end position="459"/>
    </location>
</feature>
<dbReference type="InterPro" id="IPR029044">
    <property type="entry name" value="Nucleotide-diphossugar_trans"/>
</dbReference>
<reference evidence="9" key="1">
    <citation type="submission" date="2016-10" db="EMBL/GenBank/DDBJ databases">
        <title>Frankia sp. NRRL B-16386 Genome sequencing.</title>
        <authorList>
            <person name="Ghodhbane-Gtari F."/>
            <person name="Swanson E."/>
            <person name="Gueddou A."/>
            <person name="Hezbri K."/>
            <person name="Ktari K."/>
            <person name="Nouioui I."/>
            <person name="Morris K."/>
            <person name="Simpson S."/>
            <person name="Abebe-Akele F."/>
            <person name="Thomas K."/>
            <person name="Gtari M."/>
            <person name="Tisa L.S."/>
        </authorList>
    </citation>
    <scope>NUCLEOTIDE SEQUENCE [LARGE SCALE GENOMIC DNA]</scope>
    <source>
        <strain evidence="9">NRRL B-16386</strain>
    </source>
</reference>
<dbReference type="STRING" id="1834516.BL253_01335"/>
<evidence type="ECO:0000256" key="7">
    <source>
        <dbReference type="SAM" id="Phobius"/>
    </source>
</evidence>
<keyword evidence="7" id="KW-0812">Transmembrane</keyword>
<evidence type="ECO:0000256" key="3">
    <source>
        <dbReference type="ARBA" id="ARBA00022676"/>
    </source>
</evidence>
<feature type="transmembrane region" description="Helical" evidence="7">
    <location>
        <begin position="6"/>
        <end position="27"/>
    </location>
</feature>
<name>A0A1V2IKH0_9ACTN</name>
<comment type="caution">
    <text evidence="8">The sequence shown here is derived from an EMBL/GenBank/DDBJ whole genome shotgun (WGS) entry which is preliminary data.</text>
</comment>
<dbReference type="OrthoDB" id="9797391at2"/>
<evidence type="ECO:0000256" key="4">
    <source>
        <dbReference type="ARBA" id="ARBA00022679"/>
    </source>
</evidence>
<evidence type="ECO:0000256" key="1">
    <source>
        <dbReference type="ARBA" id="ARBA00004236"/>
    </source>
</evidence>
<dbReference type="CDD" id="cd06439">
    <property type="entry name" value="CESA_like_1"/>
    <property type="match status" value="1"/>
</dbReference>
<evidence type="ECO:0000313" key="8">
    <source>
        <dbReference type="EMBL" id="ONH33683.1"/>
    </source>
</evidence>
<feature type="compositionally biased region" description="Low complexity" evidence="6">
    <location>
        <begin position="376"/>
        <end position="409"/>
    </location>
</feature>
<comment type="subcellular location">
    <subcellularLocation>
        <location evidence="1">Cell membrane</location>
    </subcellularLocation>
</comment>
<keyword evidence="5 7" id="KW-0472">Membrane</keyword>